<accession>A0A8H3C3S2</accession>
<dbReference type="PROSITE" id="PS00108">
    <property type="entry name" value="PROTEIN_KINASE_ST"/>
    <property type="match status" value="1"/>
</dbReference>
<dbReference type="PANTHER" id="PTHR44329:SF214">
    <property type="entry name" value="PROTEIN KINASE DOMAIN-CONTAINING PROTEIN"/>
    <property type="match status" value="1"/>
</dbReference>
<dbReference type="InterPro" id="IPR051681">
    <property type="entry name" value="Ser/Thr_Kinases-Pseudokinases"/>
</dbReference>
<gene>
    <name evidence="2" type="ORF">RDB_LOCUS76575</name>
</gene>
<dbReference type="GO" id="GO:0005524">
    <property type="term" value="F:ATP binding"/>
    <property type="evidence" value="ECO:0007669"/>
    <property type="project" value="InterPro"/>
</dbReference>
<dbReference type="PRINTS" id="PR00109">
    <property type="entry name" value="TYRKINASE"/>
</dbReference>
<dbReference type="AlphaFoldDB" id="A0A8H3C3S2"/>
<dbReference type="SMART" id="SM00220">
    <property type="entry name" value="S_TKc"/>
    <property type="match status" value="1"/>
</dbReference>
<dbReference type="InterPro" id="IPR001245">
    <property type="entry name" value="Ser-Thr/Tyr_kinase_cat_dom"/>
</dbReference>
<dbReference type="EMBL" id="CAJMXA010001899">
    <property type="protein sequence ID" value="CAE6472487.1"/>
    <property type="molecule type" value="Genomic_DNA"/>
</dbReference>
<dbReference type="InterPro" id="IPR008271">
    <property type="entry name" value="Ser/Thr_kinase_AS"/>
</dbReference>
<evidence type="ECO:0000313" key="3">
    <source>
        <dbReference type="Proteomes" id="UP000663853"/>
    </source>
</evidence>
<comment type="caution">
    <text evidence="2">The sequence shown here is derived from an EMBL/GenBank/DDBJ whole genome shotgun (WGS) entry which is preliminary data.</text>
</comment>
<dbReference type="Gene3D" id="1.10.510.10">
    <property type="entry name" value="Transferase(Phosphotransferase) domain 1"/>
    <property type="match status" value="1"/>
</dbReference>
<protein>
    <recommendedName>
        <fullName evidence="1">Protein kinase domain-containing protein</fullName>
    </recommendedName>
</protein>
<reference evidence="2" key="1">
    <citation type="submission" date="2021-01" db="EMBL/GenBank/DDBJ databases">
        <authorList>
            <person name="Kaushik A."/>
        </authorList>
    </citation>
    <scope>NUCLEOTIDE SEQUENCE</scope>
    <source>
        <strain evidence="2">AG6-10EEA</strain>
    </source>
</reference>
<evidence type="ECO:0000259" key="1">
    <source>
        <dbReference type="PROSITE" id="PS50011"/>
    </source>
</evidence>
<dbReference type="SUPFAM" id="SSF56112">
    <property type="entry name" value="Protein kinase-like (PK-like)"/>
    <property type="match status" value="1"/>
</dbReference>
<dbReference type="PIRSF" id="PIRSF000654">
    <property type="entry name" value="Integrin-linked_kinase"/>
    <property type="match status" value="1"/>
</dbReference>
<dbReference type="Pfam" id="PF07714">
    <property type="entry name" value="PK_Tyr_Ser-Thr"/>
    <property type="match status" value="1"/>
</dbReference>
<sequence>MLNLLSHHGCVNLQLTSQMDPNQASAVLLSGGGFGDIWKGQLLNGTKVAIKAWRASLIERCDYKMLKRATREIYYWSKMRHENVHELMGVISFKGQSLGMVSEWMENGNLHEYLRKNPNADRLELSVQIASGLAYVHNCNMVHGDIKALNVLVSPDGVAKLTDFGLSTMSESSIAFSATTTSQAGSVRWMAPELLLEESPKSKPSDVYALGMIILETFTGSLPYQECRRDFSVGRLVENGILPARPTAHFKNNGRGNQIWSVLVGCWDKQPSSRPPARQVVERLVSIPTSND</sequence>
<dbReference type="PROSITE" id="PS50011">
    <property type="entry name" value="PROTEIN_KINASE_DOM"/>
    <property type="match status" value="1"/>
</dbReference>
<name>A0A8H3C3S2_9AGAM</name>
<organism evidence="2 3">
    <name type="scientific">Rhizoctonia solani</name>
    <dbReference type="NCBI Taxonomy" id="456999"/>
    <lineage>
        <taxon>Eukaryota</taxon>
        <taxon>Fungi</taxon>
        <taxon>Dikarya</taxon>
        <taxon>Basidiomycota</taxon>
        <taxon>Agaricomycotina</taxon>
        <taxon>Agaricomycetes</taxon>
        <taxon>Cantharellales</taxon>
        <taxon>Ceratobasidiaceae</taxon>
        <taxon>Rhizoctonia</taxon>
    </lineage>
</organism>
<feature type="domain" description="Protein kinase" evidence="1">
    <location>
        <begin position="23"/>
        <end position="287"/>
    </location>
</feature>
<dbReference type="GO" id="GO:0004674">
    <property type="term" value="F:protein serine/threonine kinase activity"/>
    <property type="evidence" value="ECO:0007669"/>
    <property type="project" value="TreeGrafter"/>
</dbReference>
<evidence type="ECO:0000313" key="2">
    <source>
        <dbReference type="EMBL" id="CAE6472487.1"/>
    </source>
</evidence>
<proteinExistence type="predicted"/>
<dbReference type="Proteomes" id="UP000663853">
    <property type="component" value="Unassembled WGS sequence"/>
</dbReference>
<dbReference type="InterPro" id="IPR011009">
    <property type="entry name" value="Kinase-like_dom_sf"/>
</dbReference>
<dbReference type="InterPro" id="IPR000719">
    <property type="entry name" value="Prot_kinase_dom"/>
</dbReference>
<dbReference type="PANTHER" id="PTHR44329">
    <property type="entry name" value="SERINE/THREONINE-PROTEIN KINASE TNNI3K-RELATED"/>
    <property type="match status" value="1"/>
</dbReference>